<evidence type="ECO:0000313" key="3">
    <source>
        <dbReference type="Proteomes" id="UP000572817"/>
    </source>
</evidence>
<protein>
    <submittedName>
        <fullName evidence="2">Uncharacterized protein</fullName>
    </submittedName>
</protein>
<feature type="signal peptide" evidence="1">
    <location>
        <begin position="1"/>
        <end position="17"/>
    </location>
</feature>
<gene>
    <name evidence="2" type="ORF">GTA08_BOTSDO09447</name>
</gene>
<feature type="chain" id="PRO_5034092571" evidence="1">
    <location>
        <begin position="18"/>
        <end position="140"/>
    </location>
</feature>
<organism evidence="2 3">
    <name type="scientific">Botryosphaeria dothidea</name>
    <dbReference type="NCBI Taxonomy" id="55169"/>
    <lineage>
        <taxon>Eukaryota</taxon>
        <taxon>Fungi</taxon>
        <taxon>Dikarya</taxon>
        <taxon>Ascomycota</taxon>
        <taxon>Pezizomycotina</taxon>
        <taxon>Dothideomycetes</taxon>
        <taxon>Dothideomycetes incertae sedis</taxon>
        <taxon>Botryosphaeriales</taxon>
        <taxon>Botryosphaeriaceae</taxon>
        <taxon>Botryosphaeria</taxon>
    </lineage>
</organism>
<comment type="caution">
    <text evidence="2">The sequence shown here is derived from an EMBL/GenBank/DDBJ whole genome shotgun (WGS) entry which is preliminary data.</text>
</comment>
<sequence length="140" mass="15558">MLAILFWAIALLNGVHANQCCRIEEPRFDHNIQECLQGQNQDGTVQTYYCLGDLSGGYMTTLWFSPPSQGTNSGVLRLASQNYKTAVLVYCPESESDYPYIGYNCPIHTGGPSTLPLDCPGTPQFFLSQTQFQARHCEPV</sequence>
<dbReference type="AlphaFoldDB" id="A0A8H4MZK4"/>
<dbReference type="EMBL" id="WWBZ02000062">
    <property type="protein sequence ID" value="KAF4303370.1"/>
    <property type="molecule type" value="Genomic_DNA"/>
</dbReference>
<keyword evidence="1" id="KW-0732">Signal</keyword>
<proteinExistence type="predicted"/>
<dbReference type="Proteomes" id="UP000572817">
    <property type="component" value="Unassembled WGS sequence"/>
</dbReference>
<name>A0A8H4MZK4_9PEZI</name>
<evidence type="ECO:0000256" key="1">
    <source>
        <dbReference type="SAM" id="SignalP"/>
    </source>
</evidence>
<evidence type="ECO:0000313" key="2">
    <source>
        <dbReference type="EMBL" id="KAF4303370.1"/>
    </source>
</evidence>
<accession>A0A8H4MZK4</accession>
<keyword evidence="3" id="KW-1185">Reference proteome</keyword>
<reference evidence="2" key="1">
    <citation type="submission" date="2020-04" db="EMBL/GenBank/DDBJ databases">
        <title>Genome Assembly and Annotation of Botryosphaeria dothidea sdau 11-99, a Latent Pathogen of Apple Fruit Ring Rot in China.</title>
        <authorList>
            <person name="Yu C."/>
            <person name="Diao Y."/>
            <person name="Lu Q."/>
            <person name="Zhao J."/>
            <person name="Cui S."/>
            <person name="Peng C."/>
            <person name="He B."/>
            <person name="Liu H."/>
        </authorList>
    </citation>
    <scope>NUCLEOTIDE SEQUENCE [LARGE SCALE GENOMIC DNA]</scope>
    <source>
        <strain evidence="2">Sdau11-99</strain>
    </source>
</reference>